<dbReference type="InterPro" id="IPR011032">
    <property type="entry name" value="GroES-like_sf"/>
</dbReference>
<evidence type="ECO:0000256" key="1">
    <source>
        <dbReference type="ARBA" id="ARBA00022857"/>
    </source>
</evidence>
<keyword evidence="2" id="KW-0560">Oxidoreductase</keyword>
<sequence length="348" mass="37561">MAPLPDTMHALVLKHDGYSGTSDGPTITDLKDWVSLETVPVPQPGPRQVLIRIGLANVNPSDLHYIKGEYGQPRRQGTPAGFEGMGEVVAAGDDEASRKLIGQRVAVAAGRTGTGVWAEYALADAGAVVPLAPGLRDEDAAALIVNPMTAWAMVDLVRHYGSSAFVMTAGASQLGKLMASLARDREMHAIAVVRREEHRAMLEELGAGTVLNSAREDFDELLVQAMKETKPRVLLDAVADQNAATIFTAMPAGARWVIYGKLSPEAPKLPGLGQMVFMKKVIEGFWLAEWMARATQEQRVEGFTEVQKRFLSGAWRTDVAETIPLAEAPDRLAAALDGMNRGKVFLRP</sequence>
<dbReference type="AlphaFoldDB" id="A0A7W6MPR9"/>
<dbReference type="Gene3D" id="3.40.50.720">
    <property type="entry name" value="NAD(P)-binding Rossmann-like Domain"/>
    <property type="match status" value="1"/>
</dbReference>
<dbReference type="EMBL" id="JACIEM010000002">
    <property type="protein sequence ID" value="MBB4003152.1"/>
    <property type="molecule type" value="Genomic_DNA"/>
</dbReference>
<evidence type="ECO:0000259" key="3">
    <source>
        <dbReference type="SMART" id="SM00829"/>
    </source>
</evidence>
<dbReference type="Proteomes" id="UP000588647">
    <property type="component" value="Unassembled WGS sequence"/>
</dbReference>
<comment type="caution">
    <text evidence="4">The sequence shown here is derived from an EMBL/GenBank/DDBJ whole genome shotgun (WGS) entry which is preliminary data.</text>
</comment>
<dbReference type="InterPro" id="IPR013154">
    <property type="entry name" value="ADH-like_N"/>
</dbReference>
<feature type="domain" description="Enoyl reductase (ER)" evidence="3">
    <location>
        <begin position="20"/>
        <end position="346"/>
    </location>
</feature>
<reference evidence="4 5" key="1">
    <citation type="submission" date="2020-08" db="EMBL/GenBank/DDBJ databases">
        <title>Genomic Encyclopedia of Type Strains, Phase IV (KMG-IV): sequencing the most valuable type-strain genomes for metagenomic binning, comparative biology and taxonomic classification.</title>
        <authorList>
            <person name="Goeker M."/>
        </authorList>
    </citation>
    <scope>NUCLEOTIDE SEQUENCE [LARGE SCALE GENOMIC DNA]</scope>
    <source>
        <strain evidence="4 5">DSM 103570</strain>
    </source>
</reference>
<dbReference type="SUPFAM" id="SSF50129">
    <property type="entry name" value="GroES-like"/>
    <property type="match status" value="1"/>
</dbReference>
<dbReference type="PANTHER" id="PTHR48106">
    <property type="entry name" value="QUINONE OXIDOREDUCTASE PIG3-RELATED"/>
    <property type="match status" value="1"/>
</dbReference>
<dbReference type="Gene3D" id="3.90.180.10">
    <property type="entry name" value="Medium-chain alcohol dehydrogenases, catalytic domain"/>
    <property type="match status" value="1"/>
</dbReference>
<dbReference type="InterPro" id="IPR013149">
    <property type="entry name" value="ADH-like_C"/>
</dbReference>
<keyword evidence="1" id="KW-0521">NADP</keyword>
<evidence type="ECO:0000313" key="5">
    <source>
        <dbReference type="Proteomes" id="UP000588647"/>
    </source>
</evidence>
<dbReference type="SUPFAM" id="SSF51735">
    <property type="entry name" value="NAD(P)-binding Rossmann-fold domains"/>
    <property type="match status" value="1"/>
</dbReference>
<accession>A0A7W6MPR9</accession>
<evidence type="ECO:0000256" key="2">
    <source>
        <dbReference type="ARBA" id="ARBA00023002"/>
    </source>
</evidence>
<dbReference type="Pfam" id="PF08240">
    <property type="entry name" value="ADH_N"/>
    <property type="match status" value="1"/>
</dbReference>
<dbReference type="GO" id="GO:0016651">
    <property type="term" value="F:oxidoreductase activity, acting on NAD(P)H"/>
    <property type="evidence" value="ECO:0007669"/>
    <property type="project" value="TreeGrafter"/>
</dbReference>
<dbReference type="SMART" id="SM00829">
    <property type="entry name" value="PKS_ER"/>
    <property type="match status" value="1"/>
</dbReference>
<dbReference type="InterPro" id="IPR036291">
    <property type="entry name" value="NAD(P)-bd_dom_sf"/>
</dbReference>
<dbReference type="InterPro" id="IPR020843">
    <property type="entry name" value="ER"/>
</dbReference>
<proteinExistence type="predicted"/>
<dbReference type="RefSeq" id="WP_183207867.1">
    <property type="nucleotide sequence ID" value="NZ_JAAAMM010000002.1"/>
</dbReference>
<organism evidence="4 5">
    <name type="scientific">Aurantimonas endophytica</name>
    <dbReference type="NCBI Taxonomy" id="1522175"/>
    <lineage>
        <taxon>Bacteria</taxon>
        <taxon>Pseudomonadati</taxon>
        <taxon>Pseudomonadota</taxon>
        <taxon>Alphaproteobacteria</taxon>
        <taxon>Hyphomicrobiales</taxon>
        <taxon>Aurantimonadaceae</taxon>
        <taxon>Aurantimonas</taxon>
    </lineage>
</organism>
<dbReference type="PANTHER" id="PTHR48106:SF18">
    <property type="entry name" value="QUINONE OXIDOREDUCTASE PIG3"/>
    <property type="match status" value="1"/>
</dbReference>
<dbReference type="GO" id="GO:0070402">
    <property type="term" value="F:NADPH binding"/>
    <property type="evidence" value="ECO:0007669"/>
    <property type="project" value="TreeGrafter"/>
</dbReference>
<evidence type="ECO:0000313" key="4">
    <source>
        <dbReference type="EMBL" id="MBB4003152.1"/>
    </source>
</evidence>
<name>A0A7W6MPR9_9HYPH</name>
<dbReference type="Pfam" id="PF00107">
    <property type="entry name" value="ADH_zinc_N"/>
    <property type="match status" value="1"/>
</dbReference>
<gene>
    <name evidence="4" type="ORF">GGR03_002227</name>
</gene>
<keyword evidence="5" id="KW-1185">Reference proteome</keyword>
<protein>
    <submittedName>
        <fullName evidence="4">NADPH:quinone reductase-like Zn-dependent oxidoreductase</fullName>
    </submittedName>
</protein>